<sequence>SFHQEPGGVILPGICPKGKYSPLIISIHLLHSNYHWGSSTWTLTRNLLYLNTAIPVLVNVRRRPNMTTLDLDLSLFAKVALREGLFFATRLRDAVGAAFKMNVDPFSGSAHVLLIERDFQHLTRGLRLRAGVERIRGPVLDASLVCVSPDLEVVTGREALL</sequence>
<evidence type="ECO:0000313" key="1">
    <source>
        <dbReference type="EMBL" id="KKL61730.1"/>
    </source>
</evidence>
<name>A0A0F9FWK2_9ZZZZ</name>
<dbReference type="EMBL" id="LAZR01028727">
    <property type="protein sequence ID" value="KKL61730.1"/>
    <property type="molecule type" value="Genomic_DNA"/>
</dbReference>
<protein>
    <submittedName>
        <fullName evidence="1">Uncharacterized protein</fullName>
    </submittedName>
</protein>
<accession>A0A0F9FWK2</accession>
<dbReference type="AlphaFoldDB" id="A0A0F9FWK2"/>
<gene>
    <name evidence="1" type="ORF">LCGC14_2192360</name>
</gene>
<proteinExistence type="predicted"/>
<feature type="non-terminal residue" evidence="1">
    <location>
        <position position="1"/>
    </location>
</feature>
<reference evidence="1" key="1">
    <citation type="journal article" date="2015" name="Nature">
        <title>Complex archaea that bridge the gap between prokaryotes and eukaryotes.</title>
        <authorList>
            <person name="Spang A."/>
            <person name="Saw J.H."/>
            <person name="Jorgensen S.L."/>
            <person name="Zaremba-Niedzwiedzka K."/>
            <person name="Martijn J."/>
            <person name="Lind A.E."/>
            <person name="van Eijk R."/>
            <person name="Schleper C."/>
            <person name="Guy L."/>
            <person name="Ettema T.J."/>
        </authorList>
    </citation>
    <scope>NUCLEOTIDE SEQUENCE</scope>
</reference>
<organism evidence="1">
    <name type="scientific">marine sediment metagenome</name>
    <dbReference type="NCBI Taxonomy" id="412755"/>
    <lineage>
        <taxon>unclassified sequences</taxon>
        <taxon>metagenomes</taxon>
        <taxon>ecological metagenomes</taxon>
    </lineage>
</organism>
<comment type="caution">
    <text evidence="1">The sequence shown here is derived from an EMBL/GenBank/DDBJ whole genome shotgun (WGS) entry which is preliminary data.</text>
</comment>